<protein>
    <submittedName>
        <fullName evidence="4">L-threonine 3-O-phosphate decarboxylase</fullName>
    </submittedName>
</protein>
<dbReference type="Pfam" id="PF00155">
    <property type="entry name" value="Aminotran_1_2"/>
    <property type="match status" value="1"/>
</dbReference>
<dbReference type="CDD" id="cd00609">
    <property type="entry name" value="AAT_like"/>
    <property type="match status" value="1"/>
</dbReference>
<dbReference type="InterPro" id="IPR004839">
    <property type="entry name" value="Aminotransferase_I/II_large"/>
</dbReference>
<dbReference type="PROSITE" id="PS00105">
    <property type="entry name" value="AA_TRANSFER_CLASS_1"/>
    <property type="match status" value="1"/>
</dbReference>
<dbReference type="InterPro" id="IPR015424">
    <property type="entry name" value="PyrdxlP-dep_Trfase"/>
</dbReference>
<dbReference type="GO" id="GO:0030170">
    <property type="term" value="F:pyridoxal phosphate binding"/>
    <property type="evidence" value="ECO:0007669"/>
    <property type="project" value="InterPro"/>
</dbReference>
<dbReference type="SUPFAM" id="SSF53383">
    <property type="entry name" value="PLP-dependent transferases"/>
    <property type="match status" value="1"/>
</dbReference>
<dbReference type="InterPro" id="IPR004838">
    <property type="entry name" value="NHTrfase_class1_PyrdxlP-BS"/>
</dbReference>
<dbReference type="InterPro" id="IPR015422">
    <property type="entry name" value="PyrdxlP-dep_Trfase_small"/>
</dbReference>
<dbReference type="Gene3D" id="3.90.1150.10">
    <property type="entry name" value="Aspartate Aminotransferase, domain 1"/>
    <property type="match status" value="1"/>
</dbReference>
<proteinExistence type="predicted"/>
<dbReference type="PANTHER" id="PTHR42885">
    <property type="entry name" value="HISTIDINOL-PHOSPHATE AMINOTRANSFERASE-RELATED"/>
    <property type="match status" value="1"/>
</dbReference>
<evidence type="ECO:0000313" key="4">
    <source>
        <dbReference type="EMBL" id="EQD28826.1"/>
    </source>
</evidence>
<dbReference type="EMBL" id="AUZX01015491">
    <property type="protein sequence ID" value="EQD28826.1"/>
    <property type="molecule type" value="Genomic_DNA"/>
</dbReference>
<dbReference type="PANTHER" id="PTHR42885:SF1">
    <property type="entry name" value="THREONINE-PHOSPHATE DECARBOXYLASE"/>
    <property type="match status" value="1"/>
</dbReference>
<evidence type="ECO:0000256" key="1">
    <source>
        <dbReference type="ARBA" id="ARBA00001933"/>
    </source>
</evidence>
<sequence length="198" mass="21232">MAHDQWLDLSTGVNPVSWCAIDVPRSAWARLPEDDDGLVAAAQSYFDAPQVLPVAGSQAAIMHLPQLRAPGTVGVLAPSYAEHALRWREAGHEVVPLTLADCRAAADSLDVLVLVNPNNPTGERIARAPLLEWHARLAARGGWLIVDEAFADADPSDSVVSCTRREGLIVLRSLGKFFGLPGARVGFVLAARKFLDAL</sequence>
<dbReference type="InterPro" id="IPR015421">
    <property type="entry name" value="PyrdxlP-dep_Trfase_major"/>
</dbReference>
<reference evidence="4" key="2">
    <citation type="journal article" date="2014" name="ISME J.">
        <title>Microbial stratification in low pH oxic and suboxic macroscopic growths along an acid mine drainage.</title>
        <authorList>
            <person name="Mendez-Garcia C."/>
            <person name="Mesa V."/>
            <person name="Sprenger R.R."/>
            <person name="Richter M."/>
            <person name="Diez M.S."/>
            <person name="Solano J."/>
            <person name="Bargiela R."/>
            <person name="Golyshina O.V."/>
            <person name="Manteca A."/>
            <person name="Ramos J.L."/>
            <person name="Gallego J.R."/>
            <person name="Llorente I."/>
            <person name="Martins Dos Santos V.A."/>
            <person name="Jensen O.N."/>
            <person name="Pelaez A.I."/>
            <person name="Sanchez J."/>
            <person name="Ferrer M."/>
        </authorList>
    </citation>
    <scope>NUCLEOTIDE SEQUENCE</scope>
</reference>
<reference evidence="4" key="1">
    <citation type="submission" date="2013-08" db="EMBL/GenBank/DDBJ databases">
        <authorList>
            <person name="Mendez C."/>
            <person name="Richter M."/>
            <person name="Ferrer M."/>
            <person name="Sanchez J."/>
        </authorList>
    </citation>
    <scope>NUCLEOTIDE SEQUENCE</scope>
</reference>
<accession>T0Y163</accession>
<evidence type="ECO:0000256" key="2">
    <source>
        <dbReference type="ARBA" id="ARBA00022898"/>
    </source>
</evidence>
<gene>
    <name evidence="4" type="ORF">B1A_20979</name>
</gene>
<organism evidence="4">
    <name type="scientific">mine drainage metagenome</name>
    <dbReference type="NCBI Taxonomy" id="410659"/>
    <lineage>
        <taxon>unclassified sequences</taxon>
        <taxon>metagenomes</taxon>
        <taxon>ecological metagenomes</taxon>
    </lineage>
</organism>
<evidence type="ECO:0000259" key="3">
    <source>
        <dbReference type="Pfam" id="PF00155"/>
    </source>
</evidence>
<dbReference type="Gene3D" id="3.40.640.10">
    <property type="entry name" value="Type I PLP-dependent aspartate aminotransferase-like (Major domain)"/>
    <property type="match status" value="1"/>
</dbReference>
<dbReference type="AlphaFoldDB" id="T0Y163"/>
<keyword evidence="2" id="KW-0663">Pyridoxal phosphate</keyword>
<comment type="caution">
    <text evidence="4">The sequence shown here is derived from an EMBL/GenBank/DDBJ whole genome shotgun (WGS) entry which is preliminary data.</text>
</comment>
<feature type="non-terminal residue" evidence="4">
    <location>
        <position position="198"/>
    </location>
</feature>
<comment type="cofactor">
    <cofactor evidence="1">
        <name>pyridoxal 5'-phosphate</name>
        <dbReference type="ChEBI" id="CHEBI:597326"/>
    </cofactor>
</comment>
<name>T0Y163_9ZZZZ</name>
<dbReference type="GO" id="GO:0003824">
    <property type="term" value="F:catalytic activity"/>
    <property type="evidence" value="ECO:0007669"/>
    <property type="project" value="InterPro"/>
</dbReference>
<feature type="domain" description="Aminotransferase class I/classII large" evidence="3">
    <location>
        <begin position="47"/>
        <end position="198"/>
    </location>
</feature>